<comment type="similarity">
    <text evidence="1">Belongs to the LysR transcriptional regulatory family.</text>
</comment>
<dbReference type="SUPFAM" id="SSF46785">
    <property type="entry name" value="Winged helix' DNA-binding domain"/>
    <property type="match status" value="1"/>
</dbReference>
<dbReference type="InterPro" id="IPR036388">
    <property type="entry name" value="WH-like_DNA-bd_sf"/>
</dbReference>
<keyword evidence="4" id="KW-0804">Transcription</keyword>
<dbReference type="FunFam" id="1.10.10.10:FF:000001">
    <property type="entry name" value="LysR family transcriptional regulator"/>
    <property type="match status" value="1"/>
</dbReference>
<reference evidence="6 7" key="1">
    <citation type="submission" date="2018-12" db="EMBL/GenBank/DDBJ databases">
        <title>bacterium Hansschlegelia zhihuaiae S113.</title>
        <authorList>
            <person name="He J."/>
        </authorList>
    </citation>
    <scope>NUCLEOTIDE SEQUENCE [LARGE SCALE GENOMIC DNA]</scope>
    <source>
        <strain evidence="6 7">S 113</strain>
    </source>
</reference>
<dbReference type="CDD" id="cd08477">
    <property type="entry name" value="PBP2_CrgA_like_8"/>
    <property type="match status" value="1"/>
</dbReference>
<dbReference type="InterPro" id="IPR000847">
    <property type="entry name" value="LysR_HTH_N"/>
</dbReference>
<proteinExistence type="inferred from homology"/>
<evidence type="ECO:0000256" key="3">
    <source>
        <dbReference type="ARBA" id="ARBA00023125"/>
    </source>
</evidence>
<accession>A0A4Q0MNP5</accession>
<evidence type="ECO:0000313" key="6">
    <source>
        <dbReference type="EMBL" id="RXF75334.1"/>
    </source>
</evidence>
<comment type="caution">
    <text evidence="6">The sequence shown here is derived from an EMBL/GenBank/DDBJ whole genome shotgun (WGS) entry which is preliminary data.</text>
</comment>
<dbReference type="InterPro" id="IPR058163">
    <property type="entry name" value="LysR-type_TF_proteobact-type"/>
</dbReference>
<dbReference type="Gene3D" id="3.40.190.290">
    <property type="match status" value="1"/>
</dbReference>
<dbReference type="InterPro" id="IPR005119">
    <property type="entry name" value="LysR_subst-bd"/>
</dbReference>
<dbReference type="GO" id="GO:0043565">
    <property type="term" value="F:sequence-specific DNA binding"/>
    <property type="evidence" value="ECO:0007669"/>
    <property type="project" value="TreeGrafter"/>
</dbReference>
<keyword evidence="2" id="KW-0805">Transcription regulation</keyword>
<dbReference type="Gene3D" id="1.10.10.10">
    <property type="entry name" value="Winged helix-like DNA-binding domain superfamily/Winged helix DNA-binding domain"/>
    <property type="match status" value="1"/>
</dbReference>
<dbReference type="Pfam" id="PF03466">
    <property type="entry name" value="LysR_substrate"/>
    <property type="match status" value="1"/>
</dbReference>
<dbReference type="OrthoDB" id="9786526at2"/>
<keyword evidence="7" id="KW-1185">Reference proteome</keyword>
<dbReference type="RefSeq" id="WP_128775513.1">
    <property type="nucleotide sequence ID" value="NZ_RYFI01000001.1"/>
</dbReference>
<dbReference type="GO" id="GO:0006351">
    <property type="term" value="P:DNA-templated transcription"/>
    <property type="evidence" value="ECO:0007669"/>
    <property type="project" value="TreeGrafter"/>
</dbReference>
<dbReference type="GO" id="GO:0003700">
    <property type="term" value="F:DNA-binding transcription factor activity"/>
    <property type="evidence" value="ECO:0007669"/>
    <property type="project" value="InterPro"/>
</dbReference>
<dbReference type="PROSITE" id="PS50931">
    <property type="entry name" value="HTH_LYSR"/>
    <property type="match status" value="1"/>
</dbReference>
<gene>
    <name evidence="6" type="ORF">EK403_00245</name>
</gene>
<dbReference type="AlphaFoldDB" id="A0A4Q0MNP5"/>
<dbReference type="SUPFAM" id="SSF53850">
    <property type="entry name" value="Periplasmic binding protein-like II"/>
    <property type="match status" value="1"/>
</dbReference>
<dbReference type="EMBL" id="RYFI01000001">
    <property type="protein sequence ID" value="RXF75334.1"/>
    <property type="molecule type" value="Genomic_DNA"/>
</dbReference>
<dbReference type="PANTHER" id="PTHR30537:SF5">
    <property type="entry name" value="HTH-TYPE TRANSCRIPTIONAL ACTIVATOR TTDR-RELATED"/>
    <property type="match status" value="1"/>
</dbReference>
<name>A0A4Q0MNP5_9HYPH</name>
<dbReference type="Proteomes" id="UP000289708">
    <property type="component" value="Unassembled WGS sequence"/>
</dbReference>
<keyword evidence="3" id="KW-0238">DNA-binding</keyword>
<dbReference type="PANTHER" id="PTHR30537">
    <property type="entry name" value="HTH-TYPE TRANSCRIPTIONAL REGULATOR"/>
    <property type="match status" value="1"/>
</dbReference>
<feature type="domain" description="HTH lysR-type" evidence="5">
    <location>
        <begin position="1"/>
        <end position="59"/>
    </location>
</feature>
<protein>
    <submittedName>
        <fullName evidence="6">LysR family transcriptional regulator</fullName>
    </submittedName>
</protein>
<evidence type="ECO:0000256" key="4">
    <source>
        <dbReference type="ARBA" id="ARBA00023163"/>
    </source>
</evidence>
<organism evidence="6 7">
    <name type="scientific">Hansschlegelia zhihuaiae</name>
    <dbReference type="NCBI Taxonomy" id="405005"/>
    <lineage>
        <taxon>Bacteria</taxon>
        <taxon>Pseudomonadati</taxon>
        <taxon>Pseudomonadota</taxon>
        <taxon>Alphaproteobacteria</taxon>
        <taxon>Hyphomicrobiales</taxon>
        <taxon>Methylopilaceae</taxon>
        <taxon>Hansschlegelia</taxon>
    </lineage>
</organism>
<evidence type="ECO:0000256" key="2">
    <source>
        <dbReference type="ARBA" id="ARBA00023015"/>
    </source>
</evidence>
<evidence type="ECO:0000256" key="1">
    <source>
        <dbReference type="ARBA" id="ARBA00009437"/>
    </source>
</evidence>
<dbReference type="Pfam" id="PF00126">
    <property type="entry name" value="HTH_1"/>
    <property type="match status" value="1"/>
</dbReference>
<evidence type="ECO:0000313" key="7">
    <source>
        <dbReference type="Proteomes" id="UP000289708"/>
    </source>
</evidence>
<sequence length="293" mass="32184">MDRLASMEVFAKAAETGSFVGAADAVGVSAAMVGKHIRQLEEHLGVKLMNRTTRRQSLTDAGKDFLERTRIVLAEVEAAEALAAESRAKPRGELRINAPFTFGTHGLAPVLPDYMAENPDVTVKLTLADRIVDLVDEGYDCVFRVGPLADSTLIARKLRPLRFTVCASPDYLAARGEPRRPEDLAAHDCLGFSDSTLENAWRLVGRDGEVLVPIRPRFSVNSGQALRQAALSSLGIILQAEELTARDVAEGRLTRVLPDWEPATRPMHLLFAPDRRLTPKLRSFIDFAVNRFG</sequence>
<dbReference type="InterPro" id="IPR036390">
    <property type="entry name" value="WH_DNA-bd_sf"/>
</dbReference>
<evidence type="ECO:0000259" key="5">
    <source>
        <dbReference type="PROSITE" id="PS50931"/>
    </source>
</evidence>
<dbReference type="FunFam" id="3.40.190.290:FF:000001">
    <property type="entry name" value="Transcriptional regulator, LysR family"/>
    <property type="match status" value="1"/>
</dbReference>